<feature type="region of interest" description="Disordered" evidence="6">
    <location>
        <begin position="173"/>
        <end position="192"/>
    </location>
</feature>
<dbReference type="InterPro" id="IPR036869">
    <property type="entry name" value="J_dom_sf"/>
</dbReference>
<comment type="subcellular location">
    <subcellularLocation>
        <location evidence="1">Endoplasmic reticulum membrane</location>
        <topology evidence="1">Single-pass membrane protein</topology>
    </subcellularLocation>
</comment>
<dbReference type="EMBL" id="CAJNOH010000099">
    <property type="protein sequence ID" value="CAF0866375.1"/>
    <property type="molecule type" value="Genomic_DNA"/>
</dbReference>
<reference evidence="10" key="1">
    <citation type="submission" date="2021-02" db="EMBL/GenBank/DDBJ databases">
        <authorList>
            <person name="Nowell W R."/>
        </authorList>
    </citation>
    <scope>NUCLEOTIDE SEQUENCE</scope>
</reference>
<dbReference type="PROSITE" id="PS50076">
    <property type="entry name" value="DNAJ_2"/>
    <property type="match status" value="1"/>
</dbReference>
<dbReference type="AlphaFoldDB" id="A0A814CGL9"/>
<dbReference type="EMBL" id="CAJNOL010000219">
    <property type="protein sequence ID" value="CAF0941177.1"/>
    <property type="molecule type" value="Genomic_DNA"/>
</dbReference>
<evidence type="ECO:0000256" key="7">
    <source>
        <dbReference type="SAM" id="Phobius"/>
    </source>
</evidence>
<feature type="domain" description="J" evidence="8">
    <location>
        <begin position="113"/>
        <end position="177"/>
    </location>
</feature>
<dbReference type="CDD" id="cd06257">
    <property type="entry name" value="DnaJ"/>
    <property type="match status" value="1"/>
</dbReference>
<keyword evidence="3" id="KW-0256">Endoplasmic reticulum</keyword>
<dbReference type="GO" id="GO:0030544">
    <property type="term" value="F:Hsp70 protein binding"/>
    <property type="evidence" value="ECO:0007669"/>
    <property type="project" value="TreeGrafter"/>
</dbReference>
<evidence type="ECO:0000256" key="2">
    <source>
        <dbReference type="ARBA" id="ARBA00022692"/>
    </source>
</evidence>
<dbReference type="PANTHER" id="PTHR43908">
    <property type="entry name" value="AT29763P-RELATED"/>
    <property type="match status" value="1"/>
</dbReference>
<accession>A0A814CGL9</accession>
<feature type="compositionally biased region" description="Low complexity" evidence="6">
    <location>
        <begin position="66"/>
        <end position="83"/>
    </location>
</feature>
<keyword evidence="5 7" id="KW-0472">Membrane</keyword>
<dbReference type="Pfam" id="PF00226">
    <property type="entry name" value="DnaJ"/>
    <property type="match status" value="1"/>
</dbReference>
<dbReference type="Proteomes" id="UP000663870">
    <property type="component" value="Unassembled WGS sequence"/>
</dbReference>
<dbReference type="PROSITE" id="PS00636">
    <property type="entry name" value="DNAJ_1"/>
    <property type="match status" value="1"/>
</dbReference>
<dbReference type="Proteomes" id="UP000663854">
    <property type="component" value="Unassembled WGS sequence"/>
</dbReference>
<dbReference type="GO" id="GO:0005789">
    <property type="term" value="C:endoplasmic reticulum membrane"/>
    <property type="evidence" value="ECO:0007669"/>
    <property type="project" value="UniProtKB-SubCell"/>
</dbReference>
<dbReference type="PANTHER" id="PTHR43908:SF3">
    <property type="entry name" value="AT29763P-RELATED"/>
    <property type="match status" value="1"/>
</dbReference>
<name>A0A814CGL9_9BILA</name>
<keyword evidence="2 7" id="KW-0812">Transmembrane</keyword>
<evidence type="ECO:0000256" key="6">
    <source>
        <dbReference type="SAM" id="MobiDB-lite"/>
    </source>
</evidence>
<dbReference type="PRINTS" id="PR00625">
    <property type="entry name" value="JDOMAIN"/>
</dbReference>
<protein>
    <recommendedName>
        <fullName evidence="8">J domain-containing protein</fullName>
    </recommendedName>
</protein>
<evidence type="ECO:0000256" key="4">
    <source>
        <dbReference type="ARBA" id="ARBA00022989"/>
    </source>
</evidence>
<dbReference type="Pfam" id="PF09320">
    <property type="entry name" value="DUF1977"/>
    <property type="match status" value="1"/>
</dbReference>
<dbReference type="SUPFAM" id="SSF46565">
    <property type="entry name" value="Chaperone J-domain"/>
    <property type="match status" value="1"/>
</dbReference>
<sequence length="372" mass="43128">MEANKEAALHYLELAEKAILINDNERAVRYLNKSIDLFPTHKAKDLLERMNNSTFDSKNNNKTHESNSSSSNHDHTMTNGTSSHTKHRTTSTSNNDYTSEEVDAVRKIKTCKDLYEILGVSKTASEADLKKAYRKLALQFHPDKCKAPGATEAFKAIGKAFSILSDPKKRQQYDQYGQAMEPQHNHSSTGGRQYYYYSDADDDFSAEELFNLFFGYTGPTTRVHRRRQQPNSYHFTTYSTQNTTHTFVQLLPYFFLFLISIIGTLLVSDPQFQLHPTGKYTNLRETRSSKIQYYVKSDFQPPKTDAALDKLESSVIDEYISDIRHQCYREQQYKESMIWRAKMMNDNNLYRQAQQQKTPSCTKFNNFVRSYV</sequence>
<evidence type="ECO:0000313" key="10">
    <source>
        <dbReference type="EMBL" id="CAF0941177.1"/>
    </source>
</evidence>
<dbReference type="Proteomes" id="UP000663864">
    <property type="component" value="Unassembled WGS sequence"/>
</dbReference>
<dbReference type="SMART" id="SM00271">
    <property type="entry name" value="DnaJ"/>
    <property type="match status" value="1"/>
</dbReference>
<dbReference type="InterPro" id="IPR015399">
    <property type="entry name" value="DUF1977_DnaJ-like"/>
</dbReference>
<proteinExistence type="predicted"/>
<dbReference type="InterPro" id="IPR051100">
    <property type="entry name" value="DnaJ_subfamily_B/C"/>
</dbReference>
<keyword evidence="12" id="KW-1185">Reference proteome</keyword>
<keyword evidence="4 7" id="KW-1133">Transmembrane helix</keyword>
<comment type="caution">
    <text evidence="10">The sequence shown here is derived from an EMBL/GenBank/DDBJ whole genome shotgun (WGS) entry which is preliminary data.</text>
</comment>
<evidence type="ECO:0000256" key="5">
    <source>
        <dbReference type="ARBA" id="ARBA00023136"/>
    </source>
</evidence>
<gene>
    <name evidence="10" type="ORF">JXQ802_LOCUS11168</name>
    <name evidence="9" type="ORF">PYM288_LOCUS7813</name>
    <name evidence="11" type="ORF">ZHD862_LOCUS24441</name>
</gene>
<dbReference type="InterPro" id="IPR018253">
    <property type="entry name" value="DnaJ_domain_CS"/>
</dbReference>
<evidence type="ECO:0000313" key="9">
    <source>
        <dbReference type="EMBL" id="CAF0866375.1"/>
    </source>
</evidence>
<dbReference type="EMBL" id="CAJNOT010001662">
    <property type="protein sequence ID" value="CAF1232419.1"/>
    <property type="molecule type" value="Genomic_DNA"/>
</dbReference>
<evidence type="ECO:0000256" key="3">
    <source>
        <dbReference type="ARBA" id="ARBA00022824"/>
    </source>
</evidence>
<evidence type="ECO:0000259" key="8">
    <source>
        <dbReference type="PROSITE" id="PS50076"/>
    </source>
</evidence>
<feature type="transmembrane region" description="Helical" evidence="7">
    <location>
        <begin position="250"/>
        <end position="267"/>
    </location>
</feature>
<feature type="region of interest" description="Disordered" evidence="6">
    <location>
        <begin position="52"/>
        <end position="99"/>
    </location>
</feature>
<evidence type="ECO:0000256" key="1">
    <source>
        <dbReference type="ARBA" id="ARBA00004389"/>
    </source>
</evidence>
<dbReference type="Gene3D" id="1.10.287.110">
    <property type="entry name" value="DnaJ domain"/>
    <property type="match status" value="1"/>
</dbReference>
<organism evidence="10 12">
    <name type="scientific">Rotaria sordida</name>
    <dbReference type="NCBI Taxonomy" id="392033"/>
    <lineage>
        <taxon>Eukaryota</taxon>
        <taxon>Metazoa</taxon>
        <taxon>Spiralia</taxon>
        <taxon>Gnathifera</taxon>
        <taxon>Rotifera</taxon>
        <taxon>Eurotatoria</taxon>
        <taxon>Bdelloidea</taxon>
        <taxon>Philodinida</taxon>
        <taxon>Philodinidae</taxon>
        <taxon>Rotaria</taxon>
    </lineage>
</organism>
<evidence type="ECO:0000313" key="11">
    <source>
        <dbReference type="EMBL" id="CAF1232419.1"/>
    </source>
</evidence>
<evidence type="ECO:0000313" key="12">
    <source>
        <dbReference type="Proteomes" id="UP000663870"/>
    </source>
</evidence>
<dbReference type="GO" id="GO:0071218">
    <property type="term" value="P:cellular response to misfolded protein"/>
    <property type="evidence" value="ECO:0007669"/>
    <property type="project" value="TreeGrafter"/>
</dbReference>
<dbReference type="InterPro" id="IPR001623">
    <property type="entry name" value="DnaJ_domain"/>
</dbReference>